<dbReference type="Pfam" id="PF02854">
    <property type="entry name" value="MIF4G"/>
    <property type="match status" value="1"/>
</dbReference>
<reference evidence="6 7" key="1">
    <citation type="journal article" date="2016" name="Mol. Biol. Evol.">
        <title>Comparative Genomics of Early-Diverging Mushroom-Forming Fungi Provides Insights into the Origins of Lignocellulose Decay Capabilities.</title>
        <authorList>
            <person name="Nagy L.G."/>
            <person name="Riley R."/>
            <person name="Tritt A."/>
            <person name="Adam C."/>
            <person name="Daum C."/>
            <person name="Floudas D."/>
            <person name="Sun H."/>
            <person name="Yadav J.S."/>
            <person name="Pangilinan J."/>
            <person name="Larsson K.H."/>
            <person name="Matsuura K."/>
            <person name="Barry K."/>
            <person name="Labutti K."/>
            <person name="Kuo R."/>
            <person name="Ohm R.A."/>
            <person name="Bhattacharya S.S."/>
            <person name="Shirouzu T."/>
            <person name="Yoshinaga Y."/>
            <person name="Martin F.M."/>
            <person name="Grigoriev I.V."/>
            <person name="Hibbett D.S."/>
        </authorList>
    </citation>
    <scope>NUCLEOTIDE SEQUENCE [LARGE SCALE GENOMIC DNA]</scope>
    <source>
        <strain evidence="6 7">HHB12029</strain>
    </source>
</reference>
<dbReference type="InterPro" id="IPR003890">
    <property type="entry name" value="MIF4G-like_typ-3"/>
</dbReference>
<dbReference type="Pfam" id="PF02847">
    <property type="entry name" value="MA3"/>
    <property type="match status" value="1"/>
</dbReference>
<dbReference type="SMART" id="SM00544">
    <property type="entry name" value="MA3"/>
    <property type="match status" value="1"/>
</dbReference>
<evidence type="ECO:0000256" key="2">
    <source>
        <dbReference type="ARBA" id="ARBA00006856"/>
    </source>
</evidence>
<evidence type="ECO:0000256" key="1">
    <source>
        <dbReference type="ARBA" id="ARBA00004604"/>
    </source>
</evidence>
<comment type="similarity">
    <text evidence="2">Belongs to the CWC22 family.</text>
</comment>
<sequence length="619" mass="67943">MDEDDEEWEGVEQDAVSDSASISEDGDEAPQLVPIRSEENGEETATQGPATASGRYVPPALRKQQLAASAPSEETLKLTRQLKGLLNRMSEQNIATVLADIEEAYRKHSRHDVTNSLTTLIIDGISSHGAHLDSFVIIHAALVGALHRVVGIEFAAHFVQCVVEKYDTAHSAAKAQEDAENRGKECSNLLSLLAELYALQVVACVLLYDLVRELLAGPLLELDVELLLKLLRLSGLQMRADDPSALKDIVQLVQDKVDAQEGSVGSRTKFMVETLVQLKNGKTKKGQDADGAGARDVVERMKKFLGGLSKKRQVMAHEPIRVGLGDLRNADKRGRWWLVGAAWAGDPLVEHNHQKTQSTKPEDHDALLALARKHGMNTDVRRNIFVVLMSSEDMVDAATRLAALSLSDVQQREVVRVALHCLGAERTYNPFWALVIQRTTTPAQKITLQYALWDFLRGMGESRVGGAEVVKNAEVDAAPMDTSGSVGETKMENVARAYGWWIAKGACALTTLKPLEFELLQPQTRRFVKRLLTHLFISTQVTSPVAPISKATRKREALESVVIHAARVPTLQRGLLFFLNSSFKKSVDGPEGEFVRWAVQIAKETLAAGVDVNALEDAD</sequence>
<feature type="domain" description="MI" evidence="5">
    <location>
        <begin position="379"/>
        <end position="517"/>
    </location>
</feature>
<evidence type="ECO:0000313" key="7">
    <source>
        <dbReference type="Proteomes" id="UP000077266"/>
    </source>
</evidence>
<name>A0A165L7Z5_EXIGL</name>
<dbReference type="PANTHER" id="PTHR18034:SF4">
    <property type="entry name" value="NUCLEOLAR MIF4G DOMAIN-CONTAINING PROTEIN 1"/>
    <property type="match status" value="1"/>
</dbReference>
<dbReference type="SMART" id="SM00543">
    <property type="entry name" value="MIF4G"/>
    <property type="match status" value="1"/>
</dbReference>
<dbReference type="OrthoDB" id="361797at2759"/>
<gene>
    <name evidence="6" type="ORF">EXIGLDRAFT_607998</name>
</gene>
<evidence type="ECO:0000259" key="5">
    <source>
        <dbReference type="PROSITE" id="PS51366"/>
    </source>
</evidence>
<dbReference type="InterPro" id="IPR050781">
    <property type="entry name" value="CWC22_splicing_factor"/>
</dbReference>
<evidence type="ECO:0000256" key="4">
    <source>
        <dbReference type="SAM" id="MobiDB-lite"/>
    </source>
</evidence>
<dbReference type="FunCoup" id="A0A165L7Z5">
    <property type="interactions" value="674"/>
</dbReference>
<protein>
    <submittedName>
        <fullName evidence="6">ARM repeat-containing protein</fullName>
    </submittedName>
</protein>
<dbReference type="STRING" id="1314781.A0A165L7Z5"/>
<dbReference type="GO" id="GO:0042274">
    <property type="term" value="P:ribosomal small subunit biogenesis"/>
    <property type="evidence" value="ECO:0007669"/>
    <property type="project" value="TreeGrafter"/>
</dbReference>
<feature type="region of interest" description="Disordered" evidence="4">
    <location>
        <begin position="1"/>
        <end position="57"/>
    </location>
</feature>
<dbReference type="PROSITE" id="PS51366">
    <property type="entry name" value="MI"/>
    <property type="match status" value="1"/>
</dbReference>
<dbReference type="InParanoid" id="A0A165L7Z5"/>
<dbReference type="SUPFAM" id="SSF48371">
    <property type="entry name" value="ARM repeat"/>
    <property type="match status" value="1"/>
</dbReference>
<feature type="compositionally biased region" description="Acidic residues" evidence="4">
    <location>
        <begin position="1"/>
        <end position="12"/>
    </location>
</feature>
<dbReference type="PANTHER" id="PTHR18034">
    <property type="entry name" value="CELL CYCLE CONTROL PROTEIN CWF22-RELATED"/>
    <property type="match status" value="1"/>
</dbReference>
<dbReference type="Proteomes" id="UP000077266">
    <property type="component" value="Unassembled WGS sequence"/>
</dbReference>
<evidence type="ECO:0000256" key="3">
    <source>
        <dbReference type="ARBA" id="ARBA00023242"/>
    </source>
</evidence>
<evidence type="ECO:0000313" key="6">
    <source>
        <dbReference type="EMBL" id="KZV97483.1"/>
    </source>
</evidence>
<dbReference type="InterPro" id="IPR003891">
    <property type="entry name" value="Initiation_fac_eIF4g_MI"/>
</dbReference>
<proteinExistence type="inferred from homology"/>
<dbReference type="EMBL" id="KV425930">
    <property type="protein sequence ID" value="KZV97483.1"/>
    <property type="molecule type" value="Genomic_DNA"/>
</dbReference>
<dbReference type="Gene3D" id="1.25.40.180">
    <property type="match status" value="1"/>
</dbReference>
<organism evidence="6 7">
    <name type="scientific">Exidia glandulosa HHB12029</name>
    <dbReference type="NCBI Taxonomy" id="1314781"/>
    <lineage>
        <taxon>Eukaryota</taxon>
        <taxon>Fungi</taxon>
        <taxon>Dikarya</taxon>
        <taxon>Basidiomycota</taxon>
        <taxon>Agaricomycotina</taxon>
        <taxon>Agaricomycetes</taxon>
        <taxon>Auriculariales</taxon>
        <taxon>Exidiaceae</taxon>
        <taxon>Exidia</taxon>
    </lineage>
</organism>
<dbReference type="GO" id="GO:0005730">
    <property type="term" value="C:nucleolus"/>
    <property type="evidence" value="ECO:0007669"/>
    <property type="project" value="UniProtKB-SubCell"/>
</dbReference>
<dbReference type="AlphaFoldDB" id="A0A165L7Z5"/>
<dbReference type="GO" id="GO:0003723">
    <property type="term" value="F:RNA binding"/>
    <property type="evidence" value="ECO:0007669"/>
    <property type="project" value="InterPro"/>
</dbReference>
<keyword evidence="3" id="KW-0539">Nucleus</keyword>
<keyword evidence="7" id="KW-1185">Reference proteome</keyword>
<comment type="subcellular location">
    <subcellularLocation>
        <location evidence="1">Nucleus</location>
        <location evidence="1">Nucleolus</location>
    </subcellularLocation>
</comment>
<dbReference type="InterPro" id="IPR016024">
    <property type="entry name" value="ARM-type_fold"/>
</dbReference>
<accession>A0A165L7Z5</accession>